<feature type="domain" description="Glycosyltransferase subfamily 4-like N-terminal" evidence="2">
    <location>
        <begin position="15"/>
        <end position="180"/>
    </location>
</feature>
<dbReference type="PANTHER" id="PTHR45947:SF3">
    <property type="entry name" value="SULFOQUINOVOSYL TRANSFERASE SQD2"/>
    <property type="match status" value="1"/>
</dbReference>
<dbReference type="SUPFAM" id="SSF53756">
    <property type="entry name" value="UDP-Glycosyltransferase/glycogen phosphorylase"/>
    <property type="match status" value="1"/>
</dbReference>
<evidence type="ECO:0000259" key="2">
    <source>
        <dbReference type="Pfam" id="PF13439"/>
    </source>
</evidence>
<reference evidence="3 4" key="1">
    <citation type="journal article" date="2016" name="Nat. Commun.">
        <title>Thousands of microbial genomes shed light on interconnected biogeochemical processes in an aquifer system.</title>
        <authorList>
            <person name="Anantharaman K."/>
            <person name="Brown C.T."/>
            <person name="Hug L.A."/>
            <person name="Sharon I."/>
            <person name="Castelle C.J."/>
            <person name="Probst A.J."/>
            <person name="Thomas B.C."/>
            <person name="Singh A."/>
            <person name="Wilkins M.J."/>
            <person name="Karaoz U."/>
            <person name="Brodie E.L."/>
            <person name="Williams K.H."/>
            <person name="Hubbard S.S."/>
            <person name="Banfield J.F."/>
        </authorList>
    </citation>
    <scope>NUCLEOTIDE SEQUENCE [LARGE SCALE GENOMIC DNA]</scope>
</reference>
<dbReference type="GO" id="GO:0016758">
    <property type="term" value="F:hexosyltransferase activity"/>
    <property type="evidence" value="ECO:0007669"/>
    <property type="project" value="TreeGrafter"/>
</dbReference>
<proteinExistence type="predicted"/>
<dbReference type="CDD" id="cd03801">
    <property type="entry name" value="GT4_PimA-like"/>
    <property type="match status" value="1"/>
</dbReference>
<dbReference type="Pfam" id="PF00534">
    <property type="entry name" value="Glycos_transf_1"/>
    <property type="match status" value="1"/>
</dbReference>
<dbReference type="InterPro" id="IPR050194">
    <property type="entry name" value="Glycosyltransferase_grp1"/>
</dbReference>
<dbReference type="InterPro" id="IPR028098">
    <property type="entry name" value="Glyco_trans_4-like_N"/>
</dbReference>
<dbReference type="PANTHER" id="PTHR45947">
    <property type="entry name" value="SULFOQUINOVOSYL TRANSFERASE SQD2"/>
    <property type="match status" value="1"/>
</dbReference>
<dbReference type="Proteomes" id="UP000178815">
    <property type="component" value="Unassembled WGS sequence"/>
</dbReference>
<gene>
    <name evidence="3" type="ORF">A2678_01600</name>
</gene>
<comment type="caution">
    <text evidence="3">The sequence shown here is derived from an EMBL/GenBank/DDBJ whole genome shotgun (WGS) entry which is preliminary data.</text>
</comment>
<dbReference type="AlphaFoldDB" id="A0A1F6CH03"/>
<evidence type="ECO:0000313" key="4">
    <source>
        <dbReference type="Proteomes" id="UP000178815"/>
    </source>
</evidence>
<feature type="domain" description="Glycosyl transferase family 1" evidence="1">
    <location>
        <begin position="197"/>
        <end position="351"/>
    </location>
</feature>
<dbReference type="STRING" id="1798481.A2678_01600"/>
<dbReference type="InterPro" id="IPR001296">
    <property type="entry name" value="Glyco_trans_1"/>
</dbReference>
<evidence type="ECO:0008006" key="5">
    <source>
        <dbReference type="Google" id="ProtNLM"/>
    </source>
</evidence>
<dbReference type="Pfam" id="PF13439">
    <property type="entry name" value="Glyco_transf_4"/>
    <property type="match status" value="1"/>
</dbReference>
<protein>
    <recommendedName>
        <fullName evidence="5">Glycosyl transferase family 1 domain-containing protein</fullName>
    </recommendedName>
</protein>
<organism evidence="3 4">
    <name type="scientific">Candidatus Kaiserbacteria bacterium RIFCSPHIGHO2_01_FULL_53_31</name>
    <dbReference type="NCBI Taxonomy" id="1798481"/>
    <lineage>
        <taxon>Bacteria</taxon>
        <taxon>Candidatus Kaiseribacteriota</taxon>
    </lineage>
</organism>
<name>A0A1F6CH03_9BACT</name>
<evidence type="ECO:0000259" key="1">
    <source>
        <dbReference type="Pfam" id="PF00534"/>
    </source>
</evidence>
<accession>A0A1F6CH03</accession>
<dbReference type="Gene3D" id="3.40.50.2000">
    <property type="entry name" value="Glycogen Phosphorylase B"/>
    <property type="match status" value="2"/>
</dbReference>
<dbReference type="EMBL" id="MFKU01000016">
    <property type="protein sequence ID" value="OGG48260.1"/>
    <property type="molecule type" value="Genomic_DNA"/>
</dbReference>
<evidence type="ECO:0000313" key="3">
    <source>
        <dbReference type="EMBL" id="OGG48260.1"/>
    </source>
</evidence>
<sequence length="383" mass="43293">MKKILIFSLAYFPHVGGAEIAIKEITDRIDDIEFHLITLRFENEQQEERMGNVLVHRIGNGASYLQKILFVPRAAGFAARLNQQHHYDAFWAMMSYMLFPIVLLRNRGIRTPYLLSLQEGDPWGRMFTRWFILPLRPVLSFGFRHACRVQTISTFLAVWAARMGFAQEIGVIPNGVDLSRFTEMRHPSLVTAGVVNLITASRLVHKNALDDVIRSLVLLPENIQFVIYGSGPDEAELQRLSEELRVSDRVLFKGYIAHAALAQAFATAHIFIRPSRSEGMGNAFIEALAVGLPVIATQEGGIADFLFDEKRNPNKPTTGWAVDVNSPEQIAYAVKDIMTNPEKVTRVRRNGLALVREKYDWNTISRQMHVLFETVCKASTILA</sequence>